<dbReference type="InterPro" id="IPR035906">
    <property type="entry name" value="MetI-like_sf"/>
</dbReference>
<evidence type="ECO:0000256" key="5">
    <source>
        <dbReference type="ARBA" id="ARBA00022989"/>
    </source>
</evidence>
<dbReference type="GO" id="GO:0005886">
    <property type="term" value="C:plasma membrane"/>
    <property type="evidence" value="ECO:0007669"/>
    <property type="project" value="UniProtKB-SubCell"/>
</dbReference>
<proteinExistence type="predicted"/>
<accession>A0AA35WND6</accession>
<keyword evidence="6 7" id="KW-0472">Membrane</keyword>
<feature type="transmembrane region" description="Helical" evidence="7">
    <location>
        <begin position="47"/>
        <end position="71"/>
    </location>
</feature>
<gene>
    <name evidence="8" type="ORF">GBAR_LOCUS12177</name>
</gene>
<evidence type="ECO:0000313" key="9">
    <source>
        <dbReference type="Proteomes" id="UP001174909"/>
    </source>
</evidence>
<dbReference type="Proteomes" id="UP001174909">
    <property type="component" value="Unassembled WGS sequence"/>
</dbReference>
<dbReference type="PANTHER" id="PTHR43005">
    <property type="entry name" value="BLR7065 PROTEIN"/>
    <property type="match status" value="1"/>
</dbReference>
<comment type="subcellular location">
    <subcellularLocation>
        <location evidence="1">Cell membrane</location>
        <topology evidence="1">Multi-pass membrane protein</topology>
    </subcellularLocation>
</comment>
<keyword evidence="5 7" id="KW-1133">Transmembrane helix</keyword>
<dbReference type="PANTHER" id="PTHR43005:SF1">
    <property type="entry name" value="SPERMIDINE_PUTRESCINE TRANSPORT SYSTEM PERMEASE PROTEIN"/>
    <property type="match status" value="1"/>
</dbReference>
<evidence type="ECO:0000256" key="3">
    <source>
        <dbReference type="ARBA" id="ARBA00022475"/>
    </source>
</evidence>
<name>A0AA35WND6_GEOBA</name>
<keyword evidence="4 7" id="KW-0812">Transmembrane</keyword>
<evidence type="ECO:0000313" key="8">
    <source>
        <dbReference type="EMBL" id="CAI8020352.1"/>
    </source>
</evidence>
<evidence type="ECO:0000256" key="1">
    <source>
        <dbReference type="ARBA" id="ARBA00004651"/>
    </source>
</evidence>
<evidence type="ECO:0000256" key="4">
    <source>
        <dbReference type="ARBA" id="ARBA00022692"/>
    </source>
</evidence>
<protein>
    <submittedName>
        <fullName evidence="8">Probable ABC transporter permease protein BRA0749/BS1330_II0742</fullName>
    </submittedName>
</protein>
<dbReference type="Gene3D" id="1.10.3720.10">
    <property type="entry name" value="MetI-like"/>
    <property type="match status" value="1"/>
</dbReference>
<dbReference type="SUPFAM" id="SSF161098">
    <property type="entry name" value="MetI-like"/>
    <property type="match status" value="1"/>
</dbReference>
<sequence length="94" mass="10281">MIVLVVVTVEAFRQFDLVFAMTSGGPGTTTQILPLLIFRYNFQFSQYGLASAASFILIIIATILAVAYFVLMTRRTKQSRVASSATRAATKRAA</sequence>
<keyword evidence="2" id="KW-0813">Transport</keyword>
<comment type="caution">
    <text evidence="8">The sequence shown here is derived from an EMBL/GenBank/DDBJ whole genome shotgun (WGS) entry which is preliminary data.</text>
</comment>
<evidence type="ECO:0000256" key="6">
    <source>
        <dbReference type="ARBA" id="ARBA00023136"/>
    </source>
</evidence>
<evidence type="ECO:0000256" key="2">
    <source>
        <dbReference type="ARBA" id="ARBA00022448"/>
    </source>
</evidence>
<dbReference type="EMBL" id="CASHTH010001824">
    <property type="protein sequence ID" value="CAI8020352.1"/>
    <property type="molecule type" value="Genomic_DNA"/>
</dbReference>
<evidence type="ECO:0000256" key="7">
    <source>
        <dbReference type="SAM" id="Phobius"/>
    </source>
</evidence>
<organism evidence="8 9">
    <name type="scientific">Geodia barretti</name>
    <name type="common">Barrett's horny sponge</name>
    <dbReference type="NCBI Taxonomy" id="519541"/>
    <lineage>
        <taxon>Eukaryota</taxon>
        <taxon>Metazoa</taxon>
        <taxon>Porifera</taxon>
        <taxon>Demospongiae</taxon>
        <taxon>Heteroscleromorpha</taxon>
        <taxon>Tetractinellida</taxon>
        <taxon>Astrophorina</taxon>
        <taxon>Geodiidae</taxon>
        <taxon>Geodia</taxon>
    </lineage>
</organism>
<dbReference type="AlphaFoldDB" id="A0AA35WND6"/>
<keyword evidence="3" id="KW-1003">Cell membrane</keyword>
<keyword evidence="9" id="KW-1185">Reference proteome</keyword>
<reference evidence="8" key="1">
    <citation type="submission" date="2023-03" db="EMBL/GenBank/DDBJ databases">
        <authorList>
            <person name="Steffen K."/>
            <person name="Cardenas P."/>
        </authorList>
    </citation>
    <scope>NUCLEOTIDE SEQUENCE</scope>
</reference>